<dbReference type="InterPro" id="IPR001509">
    <property type="entry name" value="Epimerase_deHydtase"/>
</dbReference>
<sequence>MKRAMVTGGAGFIGGHLVRRLLSEGVEVTVLDDLSSGKRETVPPEARFIQGDVLDPAAVAEAMEDAQACFHLAAVASVVRCNEALIASHMVNVTGMLRMVEAITAAGRPIRLVYASSAAVYGASQDLPLAETAATTPLSPYGADKLGCELHARAAWEVCRVTSTGFRFFNVYGPGQDPTSPYSGVISKFADRLLANQPVTIFGDGLQSRDFVYVADVVEGLVRAARSDETGARVLNICTGSEVTILELARVMAEAFNRPPVINHVDGLSGEVRHSRGDATRLEAALGYRPRTTLAEGLGKLRAALEAA</sequence>
<reference evidence="2" key="1">
    <citation type="submission" date="2023-07" db="EMBL/GenBank/DDBJ databases">
        <title>Brevundimonas soil sp. nov., isolated from the soil of chemical plant.</title>
        <authorList>
            <person name="Wu N."/>
        </authorList>
    </citation>
    <scope>NUCLEOTIDE SEQUENCE</scope>
    <source>
        <strain evidence="2">XZ-24</strain>
    </source>
</reference>
<dbReference type="RefSeq" id="WP_302109444.1">
    <property type="nucleotide sequence ID" value="NZ_JAUKTR010000002.1"/>
</dbReference>
<evidence type="ECO:0000313" key="2">
    <source>
        <dbReference type="EMBL" id="MDO1559015.1"/>
    </source>
</evidence>
<feature type="domain" description="NAD-dependent epimerase/dehydratase" evidence="1">
    <location>
        <begin position="5"/>
        <end position="238"/>
    </location>
</feature>
<keyword evidence="3" id="KW-1185">Reference proteome</keyword>
<name>A0ABT8SKC5_9CAUL</name>
<dbReference type="PRINTS" id="PR01713">
    <property type="entry name" value="NUCEPIMERASE"/>
</dbReference>
<evidence type="ECO:0000259" key="1">
    <source>
        <dbReference type="Pfam" id="PF01370"/>
    </source>
</evidence>
<dbReference type="Proteomes" id="UP001169063">
    <property type="component" value="Unassembled WGS sequence"/>
</dbReference>
<dbReference type="Gene3D" id="3.40.50.720">
    <property type="entry name" value="NAD(P)-binding Rossmann-like Domain"/>
    <property type="match status" value="1"/>
</dbReference>
<dbReference type="EMBL" id="JAUKTR010000002">
    <property type="protein sequence ID" value="MDO1559015.1"/>
    <property type="molecule type" value="Genomic_DNA"/>
</dbReference>
<dbReference type="Gene3D" id="3.90.25.10">
    <property type="entry name" value="UDP-galactose 4-epimerase, domain 1"/>
    <property type="match status" value="1"/>
</dbReference>
<evidence type="ECO:0000313" key="3">
    <source>
        <dbReference type="Proteomes" id="UP001169063"/>
    </source>
</evidence>
<accession>A0ABT8SKC5</accession>
<comment type="caution">
    <text evidence="2">The sequence shown here is derived from an EMBL/GenBank/DDBJ whole genome shotgun (WGS) entry which is preliminary data.</text>
</comment>
<organism evidence="2 3">
    <name type="scientific">Peiella sedimenti</name>
    <dbReference type="NCBI Taxonomy" id="3061083"/>
    <lineage>
        <taxon>Bacteria</taxon>
        <taxon>Pseudomonadati</taxon>
        <taxon>Pseudomonadota</taxon>
        <taxon>Alphaproteobacteria</taxon>
        <taxon>Caulobacterales</taxon>
        <taxon>Caulobacteraceae</taxon>
        <taxon>Peiella</taxon>
    </lineage>
</organism>
<dbReference type="SUPFAM" id="SSF51735">
    <property type="entry name" value="NAD(P)-binding Rossmann-fold domains"/>
    <property type="match status" value="1"/>
</dbReference>
<dbReference type="InterPro" id="IPR050177">
    <property type="entry name" value="Lipid_A_modif_metabolic_enz"/>
</dbReference>
<dbReference type="InterPro" id="IPR036291">
    <property type="entry name" value="NAD(P)-bd_dom_sf"/>
</dbReference>
<protein>
    <submittedName>
        <fullName evidence="2">NAD-dependent epimerase/dehydratase family protein</fullName>
    </submittedName>
</protein>
<dbReference type="PANTHER" id="PTHR43245:SF53">
    <property type="entry name" value="EPIMERASE-RELATED"/>
    <property type="match status" value="1"/>
</dbReference>
<dbReference type="Pfam" id="PF01370">
    <property type="entry name" value="Epimerase"/>
    <property type="match status" value="1"/>
</dbReference>
<dbReference type="PANTHER" id="PTHR43245">
    <property type="entry name" value="BIFUNCTIONAL POLYMYXIN RESISTANCE PROTEIN ARNA"/>
    <property type="match status" value="1"/>
</dbReference>
<gene>
    <name evidence="2" type="ORF">Q0812_06185</name>
</gene>
<proteinExistence type="predicted"/>